<organism evidence="9 10">
    <name type="scientific">Levilinea saccharolytica</name>
    <dbReference type="NCBI Taxonomy" id="229921"/>
    <lineage>
        <taxon>Bacteria</taxon>
        <taxon>Bacillati</taxon>
        <taxon>Chloroflexota</taxon>
        <taxon>Anaerolineae</taxon>
        <taxon>Anaerolineales</taxon>
        <taxon>Anaerolineaceae</taxon>
        <taxon>Levilinea</taxon>
    </lineage>
</organism>
<evidence type="ECO:0000256" key="8">
    <source>
        <dbReference type="RuleBase" id="RU363041"/>
    </source>
</evidence>
<dbReference type="PATRIC" id="fig|229921.5.peg.105"/>
<comment type="subcellular location">
    <subcellularLocation>
        <location evidence="1 8">Cell membrane</location>
        <topology evidence="1 8">Multi-pass membrane protein</topology>
    </subcellularLocation>
</comment>
<keyword evidence="6 8" id="KW-1133">Transmembrane helix</keyword>
<feature type="transmembrane region" description="Helical" evidence="8">
    <location>
        <begin position="236"/>
        <end position="255"/>
    </location>
</feature>
<dbReference type="AlphaFoldDB" id="A0A0P6Y261"/>
<evidence type="ECO:0000256" key="1">
    <source>
        <dbReference type="ARBA" id="ARBA00004651"/>
    </source>
</evidence>
<feature type="transmembrane region" description="Helical" evidence="8">
    <location>
        <begin position="104"/>
        <end position="122"/>
    </location>
</feature>
<comment type="similarity">
    <text evidence="2 8">Belongs to the 4-toluene sulfonate uptake permease (TSUP) (TC 2.A.102) family.</text>
</comment>
<feature type="transmembrane region" description="Helical" evidence="8">
    <location>
        <begin position="195"/>
        <end position="224"/>
    </location>
</feature>
<dbReference type="PANTHER" id="PTHR30269:SF0">
    <property type="entry name" value="MEMBRANE TRANSPORTER PROTEIN YFCA-RELATED"/>
    <property type="match status" value="1"/>
</dbReference>
<keyword evidence="3" id="KW-0813">Transport</keyword>
<dbReference type="InterPro" id="IPR052017">
    <property type="entry name" value="TSUP"/>
</dbReference>
<dbReference type="GO" id="GO:0005886">
    <property type="term" value="C:plasma membrane"/>
    <property type="evidence" value="ECO:0007669"/>
    <property type="project" value="UniProtKB-SubCell"/>
</dbReference>
<evidence type="ECO:0000256" key="5">
    <source>
        <dbReference type="ARBA" id="ARBA00022692"/>
    </source>
</evidence>
<feature type="transmembrane region" description="Helical" evidence="8">
    <location>
        <begin position="75"/>
        <end position="92"/>
    </location>
</feature>
<keyword evidence="5 8" id="KW-0812">Transmembrane</keyword>
<keyword evidence="4 8" id="KW-1003">Cell membrane</keyword>
<evidence type="ECO:0000256" key="2">
    <source>
        <dbReference type="ARBA" id="ARBA00009142"/>
    </source>
</evidence>
<feature type="transmembrane region" description="Helical" evidence="8">
    <location>
        <begin position="7"/>
        <end position="32"/>
    </location>
</feature>
<feature type="transmembrane region" description="Helical" evidence="8">
    <location>
        <begin position="143"/>
        <end position="175"/>
    </location>
</feature>
<evidence type="ECO:0000313" key="10">
    <source>
        <dbReference type="Proteomes" id="UP000050501"/>
    </source>
</evidence>
<sequence>MLEGWEYVWIGIAAVAAGMVNALAGGGTLITFPMLTAVGVPAVVANVTNTVALCPGYLGATLAQWKDLKELKQRLWLYVPASVLGGILGGVLLLNTGERLFRDLVPYLILLACALLAAADPLRGWLLRRTGSGSSAQPASLGVWAAAAVFLAAIYGGYFGAGLSVIVLAVLGLLLSQPLTQLNALKQAVAFSVNIAAAVFFVFSGQVLWSAALVMAVCAWVGGTLGGKLASRVKPAVLRGVVVTIGVIVALVYLLR</sequence>
<evidence type="ECO:0000313" key="9">
    <source>
        <dbReference type="EMBL" id="KPL75788.1"/>
    </source>
</evidence>
<proteinExistence type="inferred from homology"/>
<name>A0A0P6Y261_9CHLR</name>
<evidence type="ECO:0000256" key="6">
    <source>
        <dbReference type="ARBA" id="ARBA00022989"/>
    </source>
</evidence>
<gene>
    <name evidence="9" type="ORF">ADN01_17415</name>
</gene>
<dbReference type="OrthoDB" id="9807082at2"/>
<dbReference type="InterPro" id="IPR002781">
    <property type="entry name" value="TM_pro_TauE-like"/>
</dbReference>
<dbReference type="Pfam" id="PF01925">
    <property type="entry name" value="TauE"/>
    <property type="match status" value="1"/>
</dbReference>
<keyword evidence="7 8" id="KW-0472">Membrane</keyword>
<comment type="caution">
    <text evidence="9">The sequence shown here is derived from an EMBL/GenBank/DDBJ whole genome shotgun (WGS) entry which is preliminary data.</text>
</comment>
<dbReference type="EMBL" id="LGCM01000065">
    <property type="protein sequence ID" value="KPL75788.1"/>
    <property type="molecule type" value="Genomic_DNA"/>
</dbReference>
<dbReference type="STRING" id="229921.ADN01_17415"/>
<evidence type="ECO:0000256" key="7">
    <source>
        <dbReference type="ARBA" id="ARBA00023136"/>
    </source>
</evidence>
<accession>A0A0P6Y261</accession>
<evidence type="ECO:0000256" key="4">
    <source>
        <dbReference type="ARBA" id="ARBA00022475"/>
    </source>
</evidence>
<keyword evidence="10" id="KW-1185">Reference proteome</keyword>
<evidence type="ECO:0000256" key="3">
    <source>
        <dbReference type="ARBA" id="ARBA00022448"/>
    </source>
</evidence>
<reference evidence="9 10" key="1">
    <citation type="submission" date="2015-07" db="EMBL/GenBank/DDBJ databases">
        <title>Genome sequence of Levilinea saccharolytica DSM 16555.</title>
        <authorList>
            <person name="Hemp J."/>
            <person name="Ward L.M."/>
            <person name="Pace L.A."/>
            <person name="Fischer W.W."/>
        </authorList>
    </citation>
    <scope>NUCLEOTIDE SEQUENCE [LARGE SCALE GENOMIC DNA]</scope>
    <source>
        <strain evidence="9 10">KIBI-1</strain>
    </source>
</reference>
<dbReference type="RefSeq" id="WP_062417062.1">
    <property type="nucleotide sequence ID" value="NZ_DF967974.1"/>
</dbReference>
<dbReference type="Proteomes" id="UP000050501">
    <property type="component" value="Unassembled WGS sequence"/>
</dbReference>
<dbReference type="PANTHER" id="PTHR30269">
    <property type="entry name" value="TRANSMEMBRANE PROTEIN YFCA"/>
    <property type="match status" value="1"/>
</dbReference>
<protein>
    <recommendedName>
        <fullName evidence="8">Probable membrane transporter protein</fullName>
    </recommendedName>
</protein>